<evidence type="ECO:0008006" key="6">
    <source>
        <dbReference type="Google" id="ProtNLM"/>
    </source>
</evidence>
<evidence type="ECO:0000259" key="2">
    <source>
        <dbReference type="PROSITE" id="PS50003"/>
    </source>
</evidence>
<dbReference type="SUPFAM" id="SSF50249">
    <property type="entry name" value="Nucleic acid-binding proteins"/>
    <property type="match status" value="1"/>
</dbReference>
<dbReference type="InterPro" id="IPR050181">
    <property type="entry name" value="Cold_shock_domain"/>
</dbReference>
<dbReference type="SMART" id="SM00357">
    <property type="entry name" value="CSP"/>
    <property type="match status" value="1"/>
</dbReference>
<dbReference type="InterPro" id="IPR057379">
    <property type="entry name" value="PH_SPO71"/>
</dbReference>
<evidence type="ECO:0000313" key="5">
    <source>
        <dbReference type="Proteomes" id="UP000242381"/>
    </source>
</evidence>
<dbReference type="InterPro" id="IPR002059">
    <property type="entry name" value="CSP_DNA-bd"/>
</dbReference>
<dbReference type="OMA" id="DWYMALY"/>
<dbReference type="AlphaFoldDB" id="A0A1X0RVS5"/>
<dbReference type="InterPro" id="IPR011993">
    <property type="entry name" value="PH-like_dom_sf"/>
</dbReference>
<dbReference type="VEuPathDB" id="FungiDB:BCV72DRAFT_333275"/>
<reference evidence="4 5" key="1">
    <citation type="journal article" date="2016" name="Proc. Natl. Acad. Sci. U.S.A.">
        <title>Lipid metabolic changes in an early divergent fungus govern the establishment of a mutualistic symbiosis with endobacteria.</title>
        <authorList>
            <person name="Lastovetsky O.A."/>
            <person name="Gaspar M.L."/>
            <person name="Mondo S.J."/>
            <person name="LaButti K.M."/>
            <person name="Sandor L."/>
            <person name="Grigoriev I.V."/>
            <person name="Henry S.A."/>
            <person name="Pawlowska T.E."/>
        </authorList>
    </citation>
    <scope>NUCLEOTIDE SEQUENCE [LARGE SCALE GENOMIC DNA]</scope>
    <source>
        <strain evidence="4 5">ATCC 11559</strain>
    </source>
</reference>
<feature type="compositionally biased region" description="Low complexity" evidence="1">
    <location>
        <begin position="681"/>
        <end position="694"/>
    </location>
</feature>
<feature type="domain" description="CSD" evidence="3">
    <location>
        <begin position="539"/>
        <end position="605"/>
    </location>
</feature>
<feature type="region of interest" description="Disordered" evidence="1">
    <location>
        <begin position="598"/>
        <end position="633"/>
    </location>
</feature>
<dbReference type="EMBL" id="KV921397">
    <property type="protein sequence ID" value="ORE16116.1"/>
    <property type="molecule type" value="Genomic_DNA"/>
</dbReference>
<dbReference type="InterPro" id="IPR001849">
    <property type="entry name" value="PH_domain"/>
</dbReference>
<evidence type="ECO:0000256" key="1">
    <source>
        <dbReference type="SAM" id="MobiDB-lite"/>
    </source>
</evidence>
<dbReference type="Proteomes" id="UP000242381">
    <property type="component" value="Unassembled WGS sequence"/>
</dbReference>
<dbReference type="SUPFAM" id="SSF50729">
    <property type="entry name" value="PH domain-like"/>
    <property type="match status" value="2"/>
</dbReference>
<sequence length="704" mass="82752">MQSAPKIPITRLMEGPFKKDEVLKEGLVLCTRIEQWYAKRHNGVKDIELRKTRMRWRRFYAVLRPDRLELYHAATSIRRLAHIIYLLADPPLRPVRLSLVSPWDYIWRLEYKCKHLVAYHFQCCQPSEAKEWYMFIYHRISNHQPHTTCKKPIPLYVDVDVRLDEKQPSDVLIRIPLDYFREAMYKQHHVEQNMCLRDVKSTLINLLYFDKVIPFKDSVSKEWKLFWTIGNYVEEVDEADYLIGCQLIEQSHRLELRLQQKYTKKQVIYEGLLVHKEDGVCYYTILYGNQLFFLDAYYYTNTTTQKNWFSATTNLILKNTHLLRKKKYIKQLNMSAPQLASLSYTSPPDPAKLVNTKMVIELKNIKSIELCDASNTFAVHHKNTTLYYQAPNTQALLEWMMLINCRLRQINNKEVYHFEYMDQIIHSGKLYVKKDYSRHYQPQYCILVKSVNFGGALILFDMVKRSKFCKSGGESLPIYEKKRALIRLEDSYVYTGDECILDQLIKPDRLQEFDRYYPDGVITGSDRASDCVFIIWQVAKRHFISSFREHVSILKLGHHLGTKEVFVHHTAIHNDGGFKSLAEGEEVEYDIIRGPKGMQAANVTGPDGTSVKGDPRNRQRYPSSHSSNGVGSINGSNAAYIMDPYSIPYVMPGYPYVYGYPFYPSNPYIFRETTEPPEEVQQQQQQQQQQQSQQYYHEPINNKE</sequence>
<dbReference type="SMART" id="SM00233">
    <property type="entry name" value="PH"/>
    <property type="match status" value="2"/>
</dbReference>
<dbReference type="Gene3D" id="2.40.50.140">
    <property type="entry name" value="Nucleic acid-binding proteins"/>
    <property type="match status" value="1"/>
</dbReference>
<dbReference type="Pfam" id="PF00313">
    <property type="entry name" value="CSD"/>
    <property type="match status" value="1"/>
</dbReference>
<name>A0A1X0RVS5_RHIZD</name>
<proteinExistence type="predicted"/>
<feature type="compositionally biased region" description="Low complexity" evidence="1">
    <location>
        <begin position="623"/>
        <end position="633"/>
    </location>
</feature>
<accession>A0A1X0RVS5</accession>
<dbReference type="CDD" id="cd00821">
    <property type="entry name" value="PH"/>
    <property type="match status" value="1"/>
</dbReference>
<dbReference type="PANTHER" id="PTHR11544">
    <property type="entry name" value="COLD SHOCK DOMAIN CONTAINING PROTEINS"/>
    <property type="match status" value="1"/>
</dbReference>
<dbReference type="InterPro" id="IPR011129">
    <property type="entry name" value="CSD"/>
</dbReference>
<dbReference type="InterPro" id="IPR012340">
    <property type="entry name" value="NA-bd_OB-fold"/>
</dbReference>
<dbReference type="Pfam" id="PF15404">
    <property type="entry name" value="PH_4"/>
    <property type="match status" value="1"/>
</dbReference>
<dbReference type="PROSITE" id="PS51857">
    <property type="entry name" value="CSD_2"/>
    <property type="match status" value="1"/>
</dbReference>
<feature type="domain" description="PH" evidence="2">
    <location>
        <begin position="266"/>
        <end position="408"/>
    </location>
</feature>
<protein>
    <recommendedName>
        <fullName evidence="6">PH domain-containing protein</fullName>
    </recommendedName>
</protein>
<feature type="region of interest" description="Disordered" evidence="1">
    <location>
        <begin position="669"/>
        <end position="704"/>
    </location>
</feature>
<organism evidence="4 5">
    <name type="scientific">Rhizopus microsporus</name>
    <dbReference type="NCBI Taxonomy" id="58291"/>
    <lineage>
        <taxon>Eukaryota</taxon>
        <taxon>Fungi</taxon>
        <taxon>Fungi incertae sedis</taxon>
        <taxon>Mucoromycota</taxon>
        <taxon>Mucoromycotina</taxon>
        <taxon>Mucoromycetes</taxon>
        <taxon>Mucorales</taxon>
        <taxon>Mucorineae</taxon>
        <taxon>Rhizopodaceae</taxon>
        <taxon>Rhizopus</taxon>
    </lineage>
</organism>
<dbReference type="InterPro" id="IPR039486">
    <property type="entry name" value="Mug56/Spo71_PH"/>
</dbReference>
<dbReference type="Gene3D" id="2.30.29.30">
    <property type="entry name" value="Pleckstrin-homology domain (PH domain)/Phosphotyrosine-binding domain (PTB)"/>
    <property type="match status" value="1"/>
</dbReference>
<evidence type="ECO:0000313" key="4">
    <source>
        <dbReference type="EMBL" id="ORE16116.1"/>
    </source>
</evidence>
<dbReference type="PROSITE" id="PS50003">
    <property type="entry name" value="PH_DOMAIN"/>
    <property type="match status" value="1"/>
</dbReference>
<dbReference type="PRINTS" id="PR00050">
    <property type="entry name" value="COLDSHOCK"/>
</dbReference>
<dbReference type="Pfam" id="PF23207">
    <property type="entry name" value="PH_SPO71"/>
    <property type="match status" value="1"/>
</dbReference>
<dbReference type="GO" id="GO:0003676">
    <property type="term" value="F:nucleic acid binding"/>
    <property type="evidence" value="ECO:0007669"/>
    <property type="project" value="InterPro"/>
</dbReference>
<evidence type="ECO:0000259" key="3">
    <source>
        <dbReference type="PROSITE" id="PS51857"/>
    </source>
</evidence>
<gene>
    <name evidence="4" type="ORF">BCV71DRAFT_265963</name>
</gene>